<dbReference type="RefSeq" id="WP_130053151.1">
    <property type="nucleotide sequence ID" value="NZ_JAQPZS010000022.1"/>
</dbReference>
<sequence length="61" mass="7141">MKRTEFKAEYEKRGWTPMSLAERWGCSKTRIHQMAVEVEQGHKKAQAYIDMLHGLPHVINS</sequence>
<protein>
    <submittedName>
        <fullName evidence="1">XRE family transcriptional regulator</fullName>
    </submittedName>
</protein>
<name>A0ABU8SY68_9GAMM</name>
<comment type="caution">
    <text evidence="1">The sequence shown here is derived from an EMBL/GenBank/DDBJ whole genome shotgun (WGS) entry which is preliminary data.</text>
</comment>
<keyword evidence="2" id="KW-1185">Reference proteome</keyword>
<dbReference type="EMBL" id="JAQPZS010000022">
    <property type="protein sequence ID" value="MEJ6497972.1"/>
    <property type="molecule type" value="Genomic_DNA"/>
</dbReference>
<evidence type="ECO:0000313" key="1">
    <source>
        <dbReference type="EMBL" id="MEJ6497972.1"/>
    </source>
</evidence>
<gene>
    <name evidence="1" type="ORF">PQI24_18170</name>
</gene>
<proteinExistence type="predicted"/>
<reference evidence="1 2" key="1">
    <citation type="submission" date="2023-01" db="EMBL/GenBank/DDBJ databases">
        <title>Trichodesmium-associated heterotrophic epibiont bacteria.</title>
        <authorList>
            <person name="Cleveland C.S."/>
            <person name="Webb E.A."/>
        </authorList>
    </citation>
    <scope>NUCLEOTIDE SEQUENCE [LARGE SCALE GENOMIC DNA]</scope>
    <source>
        <strain evidence="1 2">USCH2</strain>
    </source>
</reference>
<dbReference type="Proteomes" id="UP001377972">
    <property type="component" value="Unassembled WGS sequence"/>
</dbReference>
<evidence type="ECO:0000313" key="2">
    <source>
        <dbReference type="Proteomes" id="UP001377972"/>
    </source>
</evidence>
<accession>A0ABU8SY68</accession>
<organism evidence="1 2">
    <name type="scientific">Pseudoalteromonas lipolytica</name>
    <dbReference type="NCBI Taxonomy" id="570156"/>
    <lineage>
        <taxon>Bacteria</taxon>
        <taxon>Pseudomonadati</taxon>
        <taxon>Pseudomonadota</taxon>
        <taxon>Gammaproteobacteria</taxon>
        <taxon>Alteromonadales</taxon>
        <taxon>Pseudoalteromonadaceae</taxon>
        <taxon>Pseudoalteromonas</taxon>
    </lineage>
</organism>